<keyword evidence="1" id="KW-0805">Transcription regulation</keyword>
<proteinExistence type="predicted"/>
<accession>A0ABS6FRH5</accession>
<dbReference type="PANTHER" id="PTHR38445">
    <property type="entry name" value="HTH-TYPE TRANSCRIPTIONAL REPRESSOR YTRA"/>
    <property type="match status" value="1"/>
</dbReference>
<evidence type="ECO:0000256" key="3">
    <source>
        <dbReference type="ARBA" id="ARBA00023163"/>
    </source>
</evidence>
<name>A0ABS6FRH5_9BACL</name>
<gene>
    <name evidence="5" type="ORF">KQJ23_13535</name>
</gene>
<dbReference type="PROSITE" id="PS50949">
    <property type="entry name" value="HTH_GNTR"/>
    <property type="match status" value="1"/>
</dbReference>
<organism evidence="5 6">
    <name type="scientific">Paenibacillus brevis</name>
    <dbReference type="NCBI Taxonomy" id="2841508"/>
    <lineage>
        <taxon>Bacteria</taxon>
        <taxon>Bacillati</taxon>
        <taxon>Bacillota</taxon>
        <taxon>Bacilli</taxon>
        <taxon>Bacillales</taxon>
        <taxon>Paenibacillaceae</taxon>
        <taxon>Paenibacillus</taxon>
    </lineage>
</organism>
<protein>
    <submittedName>
        <fullName evidence="5">GntR family transcriptional regulator</fullName>
    </submittedName>
</protein>
<comment type="caution">
    <text evidence="5">The sequence shown here is derived from an EMBL/GenBank/DDBJ whole genome shotgun (WGS) entry which is preliminary data.</text>
</comment>
<dbReference type="Pfam" id="PF00392">
    <property type="entry name" value="GntR"/>
    <property type="match status" value="1"/>
</dbReference>
<reference evidence="5 6" key="1">
    <citation type="submission" date="2021-06" db="EMBL/GenBank/DDBJ databases">
        <authorList>
            <person name="Sun Q."/>
            <person name="Li D."/>
        </authorList>
    </citation>
    <scope>NUCLEOTIDE SEQUENCE [LARGE SCALE GENOMIC DNA]</scope>
    <source>
        <strain evidence="5 6">MSJ-6</strain>
    </source>
</reference>
<keyword evidence="6" id="KW-1185">Reference proteome</keyword>
<keyword evidence="2" id="KW-0238">DNA-binding</keyword>
<evidence type="ECO:0000313" key="5">
    <source>
        <dbReference type="EMBL" id="MBU5672852.1"/>
    </source>
</evidence>
<sequence>MLKDEMPLYIRIKIQIRNAIIRGEYPLGSRLPSVRELSAEFGCSLITTKRVYRDLSREGYILASQGMGTFVHADEQKIAKDKERLVTEAIVQAVEFGNRLNYSADQLQVIFLNALSRLP</sequence>
<dbReference type="SMART" id="SM00345">
    <property type="entry name" value="HTH_GNTR"/>
    <property type="match status" value="1"/>
</dbReference>
<dbReference type="EMBL" id="JAHLQJ010000011">
    <property type="protein sequence ID" value="MBU5672852.1"/>
    <property type="molecule type" value="Genomic_DNA"/>
</dbReference>
<feature type="domain" description="HTH gntR-type" evidence="4">
    <location>
        <begin position="6"/>
        <end position="74"/>
    </location>
</feature>
<evidence type="ECO:0000259" key="4">
    <source>
        <dbReference type="PROSITE" id="PS50949"/>
    </source>
</evidence>
<evidence type="ECO:0000313" key="6">
    <source>
        <dbReference type="Proteomes" id="UP000743001"/>
    </source>
</evidence>
<dbReference type="Proteomes" id="UP000743001">
    <property type="component" value="Unassembled WGS sequence"/>
</dbReference>
<dbReference type="InterPro" id="IPR000524">
    <property type="entry name" value="Tscrpt_reg_HTH_GntR"/>
</dbReference>
<dbReference type="PANTHER" id="PTHR38445:SF9">
    <property type="entry name" value="HTH-TYPE TRANSCRIPTIONAL REPRESSOR YTRA"/>
    <property type="match status" value="1"/>
</dbReference>
<dbReference type="CDD" id="cd07377">
    <property type="entry name" value="WHTH_GntR"/>
    <property type="match status" value="1"/>
</dbReference>
<dbReference type="RefSeq" id="WP_216479431.1">
    <property type="nucleotide sequence ID" value="NZ_JAHLQJ010000011.1"/>
</dbReference>
<keyword evidence="3" id="KW-0804">Transcription</keyword>
<evidence type="ECO:0000256" key="2">
    <source>
        <dbReference type="ARBA" id="ARBA00023125"/>
    </source>
</evidence>
<evidence type="ECO:0000256" key="1">
    <source>
        <dbReference type="ARBA" id="ARBA00023015"/>
    </source>
</evidence>